<dbReference type="AlphaFoldDB" id="A0A2P2KY67"/>
<proteinExistence type="predicted"/>
<reference evidence="1" key="1">
    <citation type="submission" date="2018-02" db="EMBL/GenBank/DDBJ databases">
        <title>Rhizophora mucronata_Transcriptome.</title>
        <authorList>
            <person name="Meera S.P."/>
            <person name="Sreeshan A."/>
            <person name="Augustine A."/>
        </authorList>
    </citation>
    <scope>NUCLEOTIDE SEQUENCE</scope>
    <source>
        <tissue evidence="1">Leaf</tissue>
    </source>
</reference>
<accession>A0A2P2KY67</accession>
<organism evidence="1">
    <name type="scientific">Rhizophora mucronata</name>
    <name type="common">Asiatic mangrove</name>
    <dbReference type="NCBI Taxonomy" id="61149"/>
    <lineage>
        <taxon>Eukaryota</taxon>
        <taxon>Viridiplantae</taxon>
        <taxon>Streptophyta</taxon>
        <taxon>Embryophyta</taxon>
        <taxon>Tracheophyta</taxon>
        <taxon>Spermatophyta</taxon>
        <taxon>Magnoliopsida</taxon>
        <taxon>eudicotyledons</taxon>
        <taxon>Gunneridae</taxon>
        <taxon>Pentapetalae</taxon>
        <taxon>rosids</taxon>
        <taxon>fabids</taxon>
        <taxon>Malpighiales</taxon>
        <taxon>Rhizophoraceae</taxon>
        <taxon>Rhizophora</taxon>
    </lineage>
</organism>
<name>A0A2P2KY67_RHIMU</name>
<protein>
    <submittedName>
        <fullName evidence="1">Uncharacterized protein</fullName>
    </submittedName>
</protein>
<sequence length="46" mass="5443">MNSLPYRRNGSQIVKCARLTTNEKLHSKRISFDSQWLLISYFKIKA</sequence>
<evidence type="ECO:0000313" key="1">
    <source>
        <dbReference type="EMBL" id="MBX10669.1"/>
    </source>
</evidence>
<dbReference type="EMBL" id="GGEC01030185">
    <property type="protein sequence ID" value="MBX10669.1"/>
    <property type="molecule type" value="Transcribed_RNA"/>
</dbReference>